<sequence>MFQYPGNIAYQIPSIARANLQAFLNVSGRFASGLQQLTELNVQTVRSAIEESNTLLQPADDSGASVLGWQSVMLAQFPQKAASYGQNVWSIVTSTEADIIGEMRSQYERNGITLKGLFDTASSEAEQTAQSTAQEAGVVITNLAEAASEATQETSGAILDASGNIANEAASAPKQLGETTETPIAKASRASSRRQV</sequence>
<feature type="region of interest" description="Disordered" evidence="1">
    <location>
        <begin position="169"/>
        <end position="196"/>
    </location>
</feature>
<organism evidence="3 4">
    <name type="scientific">Caballeronia concitans</name>
    <dbReference type="NCBI Taxonomy" id="1777133"/>
    <lineage>
        <taxon>Bacteria</taxon>
        <taxon>Pseudomonadati</taxon>
        <taxon>Pseudomonadota</taxon>
        <taxon>Betaproteobacteria</taxon>
        <taxon>Burkholderiales</taxon>
        <taxon>Burkholderiaceae</taxon>
        <taxon>Caballeronia</taxon>
    </lineage>
</organism>
<protein>
    <submittedName>
        <fullName evidence="3">Phasin family protein</fullName>
    </submittedName>
</protein>
<proteinExistence type="predicted"/>
<dbReference type="Proteomes" id="UP000198263">
    <property type="component" value="Unassembled WGS sequence"/>
</dbReference>
<evidence type="ECO:0000313" key="3">
    <source>
        <dbReference type="EMBL" id="SAL36591.1"/>
    </source>
</evidence>
<dbReference type="RefSeq" id="WP_040050544.1">
    <property type="nucleotide sequence ID" value="NZ_FCNV02000008.1"/>
</dbReference>
<evidence type="ECO:0000256" key="1">
    <source>
        <dbReference type="SAM" id="MobiDB-lite"/>
    </source>
</evidence>
<comment type="caution">
    <text evidence="3">The sequence shown here is derived from an EMBL/GenBank/DDBJ whole genome shotgun (WGS) entry which is preliminary data.</text>
</comment>
<evidence type="ECO:0000313" key="4">
    <source>
        <dbReference type="Proteomes" id="UP000198263"/>
    </source>
</evidence>
<dbReference type="InterPro" id="IPR018968">
    <property type="entry name" value="Phasin"/>
</dbReference>
<accession>A0A658R024</accession>
<dbReference type="EMBL" id="FCNV02000008">
    <property type="protein sequence ID" value="SAL36591.1"/>
    <property type="molecule type" value="Genomic_DNA"/>
</dbReference>
<keyword evidence="4" id="KW-1185">Reference proteome</keyword>
<dbReference type="OrthoDB" id="9110675at2"/>
<dbReference type="AlphaFoldDB" id="A0A658R024"/>
<name>A0A658R024_9BURK</name>
<gene>
    <name evidence="3" type="ORF">AWB72_03642</name>
</gene>
<evidence type="ECO:0000259" key="2">
    <source>
        <dbReference type="Pfam" id="PF09361"/>
    </source>
</evidence>
<reference evidence="3 4" key="1">
    <citation type="submission" date="2016-01" db="EMBL/GenBank/DDBJ databases">
        <authorList>
            <person name="Peeters C."/>
        </authorList>
    </citation>
    <scope>NUCLEOTIDE SEQUENCE [LARGE SCALE GENOMIC DNA]</scope>
    <source>
        <strain evidence="3">LMG 29315</strain>
    </source>
</reference>
<dbReference type="Pfam" id="PF09361">
    <property type="entry name" value="Phasin_2"/>
    <property type="match status" value="1"/>
</dbReference>
<feature type="domain" description="Phasin" evidence="2">
    <location>
        <begin position="14"/>
        <end position="100"/>
    </location>
</feature>